<proteinExistence type="predicted"/>
<evidence type="ECO:0000313" key="2">
    <source>
        <dbReference type="Proteomes" id="UP000240509"/>
    </source>
</evidence>
<protein>
    <submittedName>
        <fullName evidence="1">Uncharacterized protein</fullName>
    </submittedName>
</protein>
<accession>A0A2T4U3Z7</accession>
<keyword evidence="2" id="KW-1185">Reference proteome</keyword>
<dbReference type="Proteomes" id="UP000240509">
    <property type="component" value="Unassembled WGS sequence"/>
</dbReference>
<evidence type="ECO:0000313" key="1">
    <source>
        <dbReference type="EMBL" id="PTL38109.1"/>
    </source>
</evidence>
<reference evidence="1 2" key="1">
    <citation type="submission" date="2018-03" db="EMBL/GenBank/DDBJ databases">
        <title>Alkalicoccus saliphilus sp. nov., isolated from a mineral pool.</title>
        <authorList>
            <person name="Zhao B."/>
        </authorList>
    </citation>
    <scope>NUCLEOTIDE SEQUENCE [LARGE SCALE GENOMIC DNA]</scope>
    <source>
        <strain evidence="1 2">6AG</strain>
    </source>
</reference>
<gene>
    <name evidence="1" type="ORF">C6Y45_13015</name>
</gene>
<dbReference type="EMBL" id="PZJJ01000024">
    <property type="protein sequence ID" value="PTL38109.1"/>
    <property type="molecule type" value="Genomic_DNA"/>
</dbReference>
<sequence>MKEFSRKSIRGVTIRGFIDFLEQWDNSSDVIIRFRAHNKKIAEGNAKLNCKATLSDIHFTAYYMMYLEAVSYLRYEFQFWEIPTHVFNKEFDDKIFKGNRIIKFFNFLKFKNVYLRSQADWIESNDFGKTYLHAQNDGIALAISHIEMQTKSFFRISKEEMV</sequence>
<dbReference type="AlphaFoldDB" id="A0A2T4U3Z7"/>
<organism evidence="1 2">
    <name type="scientific">Alkalicoccus saliphilus</name>
    <dbReference type="NCBI Taxonomy" id="200989"/>
    <lineage>
        <taxon>Bacteria</taxon>
        <taxon>Bacillati</taxon>
        <taxon>Bacillota</taxon>
        <taxon>Bacilli</taxon>
        <taxon>Bacillales</taxon>
        <taxon>Bacillaceae</taxon>
        <taxon>Alkalicoccus</taxon>
    </lineage>
</organism>
<dbReference type="RefSeq" id="WP_107585666.1">
    <property type="nucleotide sequence ID" value="NZ_PZJJ01000024.1"/>
</dbReference>
<name>A0A2T4U3Z7_9BACI</name>
<comment type="caution">
    <text evidence="1">The sequence shown here is derived from an EMBL/GenBank/DDBJ whole genome shotgun (WGS) entry which is preliminary data.</text>
</comment>